<dbReference type="OMA" id="WHLTHED"/>
<evidence type="ECO:0000313" key="15">
    <source>
        <dbReference type="Proteomes" id="UP000694392"/>
    </source>
</evidence>
<keyword evidence="7" id="KW-0677">Repeat</keyword>
<evidence type="ECO:0000313" key="14">
    <source>
        <dbReference type="Ensembl" id="ENSSPUP00000015796.1"/>
    </source>
</evidence>
<organism evidence="14 15">
    <name type="scientific">Sphenodon punctatus</name>
    <name type="common">Tuatara</name>
    <name type="synonym">Hatteria punctata</name>
    <dbReference type="NCBI Taxonomy" id="8508"/>
    <lineage>
        <taxon>Eukaryota</taxon>
        <taxon>Metazoa</taxon>
        <taxon>Chordata</taxon>
        <taxon>Craniata</taxon>
        <taxon>Vertebrata</taxon>
        <taxon>Euteleostomi</taxon>
        <taxon>Lepidosauria</taxon>
        <taxon>Sphenodontia</taxon>
        <taxon>Sphenodontidae</taxon>
        <taxon>Sphenodon</taxon>
    </lineage>
</organism>
<keyword evidence="4" id="KW-0343">GTPase activation</keyword>
<feature type="region of interest" description="Disordered" evidence="12">
    <location>
        <begin position="96"/>
        <end position="122"/>
    </location>
</feature>
<dbReference type="GO" id="GO:0005096">
    <property type="term" value="F:GTPase activator activity"/>
    <property type="evidence" value="ECO:0007669"/>
    <property type="project" value="UniProtKB-KW"/>
</dbReference>
<protein>
    <recommendedName>
        <fullName evidence="13">SH3 domain-containing protein</fullName>
    </recommendedName>
</protein>
<dbReference type="InterPro" id="IPR043593">
    <property type="entry name" value="ASAP"/>
</dbReference>
<evidence type="ECO:0000256" key="12">
    <source>
        <dbReference type="SAM" id="MobiDB-lite"/>
    </source>
</evidence>
<proteinExistence type="predicted"/>
<dbReference type="AlphaFoldDB" id="A0A8D0H7T9"/>
<evidence type="ECO:0000256" key="11">
    <source>
        <dbReference type="PROSITE-ProRule" id="PRU00192"/>
    </source>
</evidence>
<dbReference type="GO" id="GO:0005737">
    <property type="term" value="C:cytoplasm"/>
    <property type="evidence" value="ECO:0007669"/>
    <property type="project" value="UniProtKB-SubCell"/>
</dbReference>
<comment type="subcellular location">
    <subcellularLocation>
        <location evidence="2">Cytoplasm</location>
    </subcellularLocation>
    <subcellularLocation>
        <location evidence="1">Membrane</location>
    </subcellularLocation>
</comment>
<dbReference type="GO" id="GO:0016020">
    <property type="term" value="C:membrane"/>
    <property type="evidence" value="ECO:0007669"/>
    <property type="project" value="UniProtKB-SubCell"/>
</dbReference>
<evidence type="ECO:0000259" key="13">
    <source>
        <dbReference type="PROSITE" id="PS50002"/>
    </source>
</evidence>
<evidence type="ECO:0000256" key="7">
    <source>
        <dbReference type="ARBA" id="ARBA00022737"/>
    </source>
</evidence>
<feature type="compositionally biased region" description="Pro residues" evidence="12">
    <location>
        <begin position="272"/>
        <end position="285"/>
    </location>
</feature>
<evidence type="ECO:0000256" key="1">
    <source>
        <dbReference type="ARBA" id="ARBA00004370"/>
    </source>
</evidence>
<dbReference type="Ensembl" id="ENSSPUT00000016841.1">
    <property type="protein sequence ID" value="ENSSPUP00000015796.1"/>
    <property type="gene ID" value="ENSSPUG00000012209.1"/>
</dbReference>
<dbReference type="PANTHER" id="PTHR45854">
    <property type="entry name" value="ASAP FAMILY MEMBER"/>
    <property type="match status" value="1"/>
</dbReference>
<feature type="domain" description="SH3" evidence="13">
    <location>
        <begin position="294"/>
        <end position="355"/>
    </location>
</feature>
<evidence type="ECO:0000256" key="6">
    <source>
        <dbReference type="ARBA" id="ARBA00022723"/>
    </source>
</evidence>
<dbReference type="InterPro" id="IPR035836">
    <property type="entry name" value="ASAP1-like_SH3"/>
</dbReference>
<evidence type="ECO:0000256" key="9">
    <source>
        <dbReference type="ARBA" id="ARBA00023043"/>
    </source>
</evidence>
<dbReference type="PANTHER" id="PTHR45854:SF5">
    <property type="entry name" value="ARF-GAP WITH SH3 DOMAIN, ANK REPEAT AND PH DOMAIN-CONTAINING PROTEIN 1-LIKE"/>
    <property type="match status" value="1"/>
</dbReference>
<keyword evidence="15" id="KW-1185">Reference proteome</keyword>
<dbReference type="PROSITE" id="PS50002">
    <property type="entry name" value="SH3"/>
    <property type="match status" value="1"/>
</dbReference>
<dbReference type="InterPro" id="IPR036770">
    <property type="entry name" value="Ankyrin_rpt-contain_sf"/>
</dbReference>
<evidence type="ECO:0000256" key="5">
    <source>
        <dbReference type="ARBA" id="ARBA00022490"/>
    </source>
</evidence>
<dbReference type="Pfam" id="PF12796">
    <property type="entry name" value="Ank_2"/>
    <property type="match status" value="1"/>
</dbReference>
<evidence type="ECO:0000256" key="8">
    <source>
        <dbReference type="ARBA" id="ARBA00022833"/>
    </source>
</evidence>
<accession>A0A8D0H7T9</accession>
<evidence type="ECO:0000256" key="4">
    <source>
        <dbReference type="ARBA" id="ARBA00022468"/>
    </source>
</evidence>
<dbReference type="Gene3D" id="1.25.40.20">
    <property type="entry name" value="Ankyrin repeat-containing domain"/>
    <property type="match status" value="1"/>
</dbReference>
<dbReference type="InterPro" id="IPR001452">
    <property type="entry name" value="SH3_domain"/>
</dbReference>
<dbReference type="InterPro" id="IPR002110">
    <property type="entry name" value="Ankyrin_rpt"/>
</dbReference>
<dbReference type="Gene3D" id="2.30.30.40">
    <property type="entry name" value="SH3 Domains"/>
    <property type="match status" value="1"/>
</dbReference>
<keyword evidence="10" id="KW-0472">Membrane</keyword>
<sequence length="355" mass="39410">MPLHYCCRYNKPDCIKLFLRSKVNTDITNEAGETALDVARQMGHDRCQEVLLQAQNNQFNMRVHVEYEWWLGQEDMFESDDDLDEKLSPVKNEHVRPQSFYHPPSTASQQMGNAGGFTKGASQGAQGKCYDVYAIPHPHSHGLDVPPLAPRSVPRAPSFPPPPPPNPPVSALDTPPWKILPRSLTFRHKRTSSEPVPWVPSGPTNLGADSGPISHSGCCPPEGASPRSMSAGSPEITCHPRVLDTWQQAAMKGAGTLGKPSQSKGERALLPPSLPEPAQDVPPPLPRRRSQSQLHLRRVRALYDCQADREDELTFSIGEVIIVAGEEDCNWWRGWIEGQPHRRGAFPESFVHMLN</sequence>
<dbReference type="PRINTS" id="PR00452">
    <property type="entry name" value="SH3DOMAIN"/>
</dbReference>
<reference evidence="14" key="1">
    <citation type="submission" date="2025-08" db="UniProtKB">
        <authorList>
            <consortium name="Ensembl"/>
        </authorList>
    </citation>
    <scope>IDENTIFICATION</scope>
</reference>
<dbReference type="CDD" id="cd11821">
    <property type="entry name" value="SH3_ASAP"/>
    <property type="match status" value="1"/>
</dbReference>
<feature type="region of interest" description="Disordered" evidence="12">
    <location>
        <begin position="253"/>
        <end position="292"/>
    </location>
</feature>
<dbReference type="SUPFAM" id="SSF48403">
    <property type="entry name" value="Ankyrin repeat"/>
    <property type="match status" value="1"/>
</dbReference>
<keyword evidence="6" id="KW-0479">Metal-binding</keyword>
<reference evidence="14" key="2">
    <citation type="submission" date="2025-09" db="UniProtKB">
        <authorList>
            <consortium name="Ensembl"/>
        </authorList>
    </citation>
    <scope>IDENTIFICATION</scope>
</reference>
<evidence type="ECO:0000256" key="2">
    <source>
        <dbReference type="ARBA" id="ARBA00004496"/>
    </source>
</evidence>
<dbReference type="FunFam" id="2.30.30.40:FF:000012">
    <property type="entry name" value="Arf-GAP with SH3 domain, ANK repeat and PH domain-containing protein 2"/>
    <property type="match status" value="1"/>
</dbReference>
<keyword evidence="5" id="KW-0963">Cytoplasm</keyword>
<name>A0A8D0H7T9_SPHPU</name>
<evidence type="ECO:0000256" key="3">
    <source>
        <dbReference type="ARBA" id="ARBA00022443"/>
    </source>
</evidence>
<keyword evidence="3 11" id="KW-0728">SH3 domain</keyword>
<dbReference type="SMART" id="SM00326">
    <property type="entry name" value="SH3"/>
    <property type="match status" value="1"/>
</dbReference>
<dbReference type="GO" id="GO:0046872">
    <property type="term" value="F:metal ion binding"/>
    <property type="evidence" value="ECO:0007669"/>
    <property type="project" value="UniProtKB-KW"/>
</dbReference>
<keyword evidence="8" id="KW-0862">Zinc</keyword>
<dbReference type="Pfam" id="PF00018">
    <property type="entry name" value="SH3_1"/>
    <property type="match status" value="1"/>
</dbReference>
<feature type="region of interest" description="Disordered" evidence="12">
    <location>
        <begin position="141"/>
        <end position="174"/>
    </location>
</feature>
<keyword evidence="9" id="KW-0040">ANK repeat</keyword>
<feature type="compositionally biased region" description="Pro residues" evidence="12">
    <location>
        <begin position="157"/>
        <end position="168"/>
    </location>
</feature>
<dbReference type="GeneTree" id="ENSGT00940000165482"/>
<evidence type="ECO:0000256" key="10">
    <source>
        <dbReference type="ARBA" id="ARBA00023136"/>
    </source>
</evidence>
<dbReference type="SUPFAM" id="SSF50044">
    <property type="entry name" value="SH3-domain"/>
    <property type="match status" value="1"/>
</dbReference>
<dbReference type="Proteomes" id="UP000694392">
    <property type="component" value="Unplaced"/>
</dbReference>
<dbReference type="InterPro" id="IPR036028">
    <property type="entry name" value="SH3-like_dom_sf"/>
</dbReference>